<name>M5G9Q0_DACPD</name>
<evidence type="ECO:0000313" key="4">
    <source>
        <dbReference type="EMBL" id="EJU02597.1"/>
    </source>
</evidence>
<reference evidence="4 5" key="1">
    <citation type="journal article" date="2012" name="Science">
        <title>The Paleozoic origin of enzymatic lignin decomposition reconstructed from 31 fungal genomes.</title>
        <authorList>
            <person name="Floudas D."/>
            <person name="Binder M."/>
            <person name="Riley R."/>
            <person name="Barry K."/>
            <person name="Blanchette R.A."/>
            <person name="Henrissat B."/>
            <person name="Martinez A.T."/>
            <person name="Otillar R."/>
            <person name="Spatafora J.W."/>
            <person name="Yadav J.S."/>
            <person name="Aerts A."/>
            <person name="Benoit I."/>
            <person name="Boyd A."/>
            <person name="Carlson A."/>
            <person name="Copeland A."/>
            <person name="Coutinho P.M."/>
            <person name="de Vries R.P."/>
            <person name="Ferreira P."/>
            <person name="Findley K."/>
            <person name="Foster B."/>
            <person name="Gaskell J."/>
            <person name="Glotzer D."/>
            <person name="Gorecki P."/>
            <person name="Heitman J."/>
            <person name="Hesse C."/>
            <person name="Hori C."/>
            <person name="Igarashi K."/>
            <person name="Jurgens J.A."/>
            <person name="Kallen N."/>
            <person name="Kersten P."/>
            <person name="Kohler A."/>
            <person name="Kuees U."/>
            <person name="Kumar T.K.A."/>
            <person name="Kuo A."/>
            <person name="LaButti K."/>
            <person name="Larrondo L.F."/>
            <person name="Lindquist E."/>
            <person name="Ling A."/>
            <person name="Lombard V."/>
            <person name="Lucas S."/>
            <person name="Lundell T."/>
            <person name="Martin R."/>
            <person name="McLaughlin D.J."/>
            <person name="Morgenstern I."/>
            <person name="Morin E."/>
            <person name="Murat C."/>
            <person name="Nagy L.G."/>
            <person name="Nolan M."/>
            <person name="Ohm R.A."/>
            <person name="Patyshakuliyeva A."/>
            <person name="Rokas A."/>
            <person name="Ruiz-Duenas F.J."/>
            <person name="Sabat G."/>
            <person name="Salamov A."/>
            <person name="Samejima M."/>
            <person name="Schmutz J."/>
            <person name="Slot J.C."/>
            <person name="St John F."/>
            <person name="Stenlid J."/>
            <person name="Sun H."/>
            <person name="Sun S."/>
            <person name="Syed K."/>
            <person name="Tsang A."/>
            <person name="Wiebenga A."/>
            <person name="Young D."/>
            <person name="Pisabarro A."/>
            <person name="Eastwood D.C."/>
            <person name="Martin F."/>
            <person name="Cullen D."/>
            <person name="Grigoriev I.V."/>
            <person name="Hibbett D.S."/>
        </authorList>
    </citation>
    <scope>NUCLEOTIDE SEQUENCE [LARGE SCALE GENOMIC DNA]</scope>
    <source>
        <strain evidence="4 5">DJM-731 SS1</strain>
    </source>
</reference>
<dbReference type="InterPro" id="IPR036600">
    <property type="entry name" value="PAH_sf"/>
</dbReference>
<dbReference type="RefSeq" id="XP_040629491.1">
    <property type="nucleotide sequence ID" value="XM_040768309.1"/>
</dbReference>
<evidence type="ECO:0000313" key="5">
    <source>
        <dbReference type="Proteomes" id="UP000030653"/>
    </source>
</evidence>
<dbReference type="InterPro" id="IPR003822">
    <property type="entry name" value="PAH"/>
</dbReference>
<dbReference type="EMBL" id="JH795861">
    <property type="protein sequence ID" value="EJU02597.1"/>
    <property type="molecule type" value="Genomic_DNA"/>
</dbReference>
<evidence type="ECO:0000256" key="1">
    <source>
        <dbReference type="ARBA" id="ARBA00004123"/>
    </source>
</evidence>
<evidence type="ECO:0000256" key="3">
    <source>
        <dbReference type="PROSITE-ProRule" id="PRU00810"/>
    </source>
</evidence>
<dbReference type="AlphaFoldDB" id="M5G9Q0"/>
<keyword evidence="2 3" id="KW-0539">Nucleus</keyword>
<protein>
    <submittedName>
        <fullName evidence="4">Uncharacterized protein</fullName>
    </submittedName>
</protein>
<dbReference type="OrthoDB" id="10265969at2759"/>
<dbReference type="Proteomes" id="UP000030653">
    <property type="component" value="Unassembled WGS sequence"/>
</dbReference>
<dbReference type="GO" id="GO:0005634">
    <property type="term" value="C:nucleus"/>
    <property type="evidence" value="ECO:0007669"/>
    <property type="project" value="UniProtKB-SubCell"/>
</dbReference>
<dbReference type="GO" id="GO:0006355">
    <property type="term" value="P:regulation of DNA-templated transcription"/>
    <property type="evidence" value="ECO:0007669"/>
    <property type="project" value="InterPro"/>
</dbReference>
<keyword evidence="5" id="KW-1185">Reference proteome</keyword>
<dbReference type="GeneID" id="63683371"/>
<comment type="subcellular location">
    <subcellularLocation>
        <location evidence="1 3">Nucleus</location>
    </subcellularLocation>
</comment>
<proteinExistence type="predicted"/>
<dbReference type="PROSITE" id="PS51477">
    <property type="entry name" value="PAH"/>
    <property type="match status" value="1"/>
</dbReference>
<dbReference type="HOGENOM" id="CLU_1970498_0_0_1"/>
<dbReference type="SUPFAM" id="SSF47762">
    <property type="entry name" value="PAH2 domain"/>
    <property type="match status" value="1"/>
</dbReference>
<gene>
    <name evidence="4" type="ORF">DACRYDRAFT_106662</name>
</gene>
<dbReference type="Gene3D" id="1.20.1160.11">
    <property type="entry name" value="Paired amphipathic helix"/>
    <property type="match status" value="1"/>
</dbReference>
<sequence length="127" mass="14215">MEPTAIRAAFAYLDSVKRTYANDPQVYDRFLALMGLFKDRQCVPSSLLPPPSSLLPPPSSLLPPPSSLLPPPSSLLPPPFLFPRWIWRGLLTLLFKERKQLLIGFERFLPSGWGMRGPASEGNKARL</sequence>
<evidence type="ECO:0000256" key="2">
    <source>
        <dbReference type="ARBA" id="ARBA00023242"/>
    </source>
</evidence>
<accession>M5G9Q0</accession>
<organism evidence="4 5">
    <name type="scientific">Dacryopinax primogenitus (strain DJM 731)</name>
    <name type="common">Brown rot fungus</name>
    <dbReference type="NCBI Taxonomy" id="1858805"/>
    <lineage>
        <taxon>Eukaryota</taxon>
        <taxon>Fungi</taxon>
        <taxon>Dikarya</taxon>
        <taxon>Basidiomycota</taxon>
        <taxon>Agaricomycotina</taxon>
        <taxon>Dacrymycetes</taxon>
        <taxon>Dacrymycetales</taxon>
        <taxon>Dacrymycetaceae</taxon>
        <taxon>Dacryopinax</taxon>
    </lineage>
</organism>